<dbReference type="OrthoDB" id="9808192at2"/>
<dbReference type="InterPro" id="IPR007038">
    <property type="entry name" value="HupE_UreJ"/>
</dbReference>
<keyword evidence="1" id="KW-1133">Transmembrane helix</keyword>
<dbReference type="KEGG" id="phr:C6569_16615"/>
<feature type="transmembrane region" description="Helical" evidence="1">
    <location>
        <begin position="151"/>
        <end position="173"/>
    </location>
</feature>
<evidence type="ECO:0000256" key="1">
    <source>
        <dbReference type="SAM" id="Phobius"/>
    </source>
</evidence>
<sequence>MSTIVRTALTTALAALAATGPALAHHPMGGATPTTFLQGLLSGFGHPILGLDHLAALVVVGLLASRAGRGWFILPALWIGAMGVGVAAHLGSVDLPGAELLVAGSLVAIALIAVLNPALPVAVTGSAFLVGGFAHGHALAESVVGAEPMPIAAYLVGLVVVQAAITTAIAFAARRLFPAGAEAPAGFRAAAGAMGAVGLVFLVIAARSLA</sequence>
<keyword evidence="2" id="KW-0732">Signal</keyword>
<evidence type="ECO:0000313" key="4">
    <source>
        <dbReference type="Proteomes" id="UP000237889"/>
    </source>
</evidence>
<feature type="transmembrane region" description="Helical" evidence="1">
    <location>
        <begin position="185"/>
        <end position="206"/>
    </location>
</feature>
<reference evidence="3 4" key="1">
    <citation type="submission" date="2018-03" db="EMBL/GenBank/DDBJ databases">
        <title>Genome sequencing of Phreatobacter sp.</title>
        <authorList>
            <person name="Kim S.-J."/>
            <person name="Heo J."/>
            <person name="Kwon S.-W."/>
        </authorList>
    </citation>
    <scope>NUCLEOTIDE SEQUENCE [LARGE SCALE GENOMIC DNA]</scope>
    <source>
        <strain evidence="3 4">S-12</strain>
    </source>
</reference>
<organism evidence="3 4">
    <name type="scientific">Phreatobacter cathodiphilus</name>
    <dbReference type="NCBI Taxonomy" id="1868589"/>
    <lineage>
        <taxon>Bacteria</taxon>
        <taxon>Pseudomonadati</taxon>
        <taxon>Pseudomonadota</taxon>
        <taxon>Alphaproteobacteria</taxon>
        <taxon>Hyphomicrobiales</taxon>
        <taxon>Phreatobacteraceae</taxon>
        <taxon>Phreatobacter</taxon>
    </lineage>
</organism>
<keyword evidence="4" id="KW-1185">Reference proteome</keyword>
<keyword evidence="1" id="KW-0472">Membrane</keyword>
<name>A0A2S0NEH4_9HYPH</name>
<dbReference type="Pfam" id="PF04955">
    <property type="entry name" value="HupE_UreJ"/>
    <property type="match status" value="1"/>
</dbReference>
<dbReference type="EMBL" id="CP027668">
    <property type="protein sequence ID" value="AVO46548.1"/>
    <property type="molecule type" value="Genomic_DNA"/>
</dbReference>
<feature type="transmembrane region" description="Helical" evidence="1">
    <location>
        <begin position="71"/>
        <end position="91"/>
    </location>
</feature>
<gene>
    <name evidence="3" type="ORF">C6569_16615</name>
</gene>
<evidence type="ECO:0000256" key="2">
    <source>
        <dbReference type="SAM" id="SignalP"/>
    </source>
</evidence>
<proteinExistence type="predicted"/>
<dbReference type="AlphaFoldDB" id="A0A2S0NEH4"/>
<accession>A0A2S0NEH4</accession>
<keyword evidence="1" id="KW-0812">Transmembrane</keyword>
<evidence type="ECO:0000313" key="3">
    <source>
        <dbReference type="EMBL" id="AVO46548.1"/>
    </source>
</evidence>
<dbReference type="RefSeq" id="WP_106749918.1">
    <property type="nucleotide sequence ID" value="NZ_CP027668.1"/>
</dbReference>
<protein>
    <submittedName>
        <fullName evidence="3">Urease accessory protein UreJ</fullName>
    </submittedName>
</protein>
<feature type="chain" id="PRO_5015465638" evidence="2">
    <location>
        <begin position="25"/>
        <end position="210"/>
    </location>
</feature>
<feature type="signal peptide" evidence="2">
    <location>
        <begin position="1"/>
        <end position="24"/>
    </location>
</feature>
<dbReference type="Proteomes" id="UP000237889">
    <property type="component" value="Chromosome"/>
</dbReference>
<feature type="transmembrane region" description="Helical" evidence="1">
    <location>
        <begin position="40"/>
        <end position="64"/>
    </location>
</feature>